<feature type="transmembrane region" description="Helical" evidence="7">
    <location>
        <begin position="58"/>
        <end position="83"/>
    </location>
</feature>
<keyword evidence="3 6" id="KW-0597">Phosphoprotein</keyword>
<accession>A0A5F2BDK4</accession>
<dbReference type="InterPro" id="IPR005330">
    <property type="entry name" value="MHYT_dom"/>
</dbReference>
<feature type="transmembrane region" description="Helical" evidence="7">
    <location>
        <begin position="157"/>
        <end position="180"/>
    </location>
</feature>
<dbReference type="SMART" id="SM00091">
    <property type="entry name" value="PAS"/>
    <property type="match status" value="2"/>
</dbReference>
<dbReference type="SUPFAM" id="SSF55874">
    <property type="entry name" value="ATPase domain of HSP90 chaperone/DNA topoisomerase II/histidine kinase"/>
    <property type="match status" value="1"/>
</dbReference>
<dbReference type="Proteomes" id="UP000298429">
    <property type="component" value="Unassembled WGS sequence"/>
</dbReference>
<evidence type="ECO:0000256" key="6">
    <source>
        <dbReference type="PROSITE-ProRule" id="PRU00169"/>
    </source>
</evidence>
<evidence type="ECO:0000256" key="2">
    <source>
        <dbReference type="ARBA" id="ARBA00012438"/>
    </source>
</evidence>
<organism evidence="13 14">
    <name type="scientific">Leptospira barantonii</name>
    <dbReference type="NCBI Taxonomy" id="2023184"/>
    <lineage>
        <taxon>Bacteria</taxon>
        <taxon>Pseudomonadati</taxon>
        <taxon>Spirochaetota</taxon>
        <taxon>Spirochaetia</taxon>
        <taxon>Leptospirales</taxon>
        <taxon>Leptospiraceae</taxon>
        <taxon>Leptospira</taxon>
    </lineage>
</organism>
<dbReference type="Gene3D" id="3.30.565.10">
    <property type="entry name" value="Histidine kinase-like ATPase, C-terminal domain"/>
    <property type="match status" value="1"/>
</dbReference>
<dbReference type="InterPro" id="IPR013655">
    <property type="entry name" value="PAS_fold_3"/>
</dbReference>
<feature type="modified residue" description="4-aspartylphosphate" evidence="6">
    <location>
        <position position="828"/>
    </location>
</feature>
<dbReference type="SUPFAM" id="SSF55785">
    <property type="entry name" value="PYP-like sensor domain (PAS domain)"/>
    <property type="match status" value="2"/>
</dbReference>
<dbReference type="GO" id="GO:0000155">
    <property type="term" value="F:phosphorelay sensor kinase activity"/>
    <property type="evidence" value="ECO:0007669"/>
    <property type="project" value="InterPro"/>
</dbReference>
<dbReference type="CDD" id="cd00130">
    <property type="entry name" value="PAS"/>
    <property type="match status" value="2"/>
</dbReference>
<gene>
    <name evidence="13" type="ORF">EHQ76_08335</name>
</gene>
<dbReference type="InterPro" id="IPR000700">
    <property type="entry name" value="PAS-assoc_C"/>
</dbReference>
<dbReference type="Pfam" id="PF02518">
    <property type="entry name" value="HATPase_c"/>
    <property type="match status" value="1"/>
</dbReference>
<dbReference type="PANTHER" id="PTHR43047">
    <property type="entry name" value="TWO-COMPONENT HISTIDINE PROTEIN KINASE"/>
    <property type="match status" value="1"/>
</dbReference>
<dbReference type="SMART" id="SM00086">
    <property type="entry name" value="PAC"/>
    <property type="match status" value="1"/>
</dbReference>
<dbReference type="InterPro" id="IPR011006">
    <property type="entry name" value="CheY-like_superfamily"/>
</dbReference>
<feature type="domain" description="MHYT" evidence="12">
    <location>
        <begin position="21"/>
        <end position="216"/>
    </location>
</feature>
<dbReference type="PROSITE" id="PS50109">
    <property type="entry name" value="HIS_KIN"/>
    <property type="match status" value="1"/>
</dbReference>
<sequence length="997" mass="111513">MAWIRNFFLFNDNVQFLPSTYDPILIVLSILVSIFSSFIALQMVGQSSPESSRAGSKFLILFAASLALGCGVWAMHFIGMLSFQLCVSVSYDKTLTIVSMFPSFIASMIALGYVGRPKIHWVELVVGGVLVGSGIGAMHYTGMAAMRTDVLLRYDPIFFALSILVAVVLSILSLWVRFGLSDLKLSKNVSTLIAGSVMGIAISGMHYTGMFAARFIGLPETSYNSAPSNPTFLALAVSITTITFTIFTFAVNAFIRYRKLVNNLRASETRMRAIVTTAVDGVFTLNMSGTILDFNDSAEKIFGYQSSEVIGKNIGLLLPEANVNRNGDANSTESRLLGRFIGTGQESFGLRKNAGRFPIRLAVGYAQLPNEGILVGFVTDISEEKMIENALKQSELQKRSLIENIPGVTYRCLFNDKWTIVFLSEAMEKLTGYPVSDFMEPDPKRYFVDLILPEDREKIGKVVSDAVQVRKAFVLEYRILDKYGEIKWCWGHGSATFGGNGEVLFLDGVILDITERRNMEEELRRSMEKAELAALTKTSFLANMSHEIRTPMNSIIGFTEVLLSAEPKKEQIGHLEIIKGSAKSLLRLLNDILNTAKLEKGAVELEINTFSLFKLISELKSIFGLNARKKNLEFEVIRDPNLNEFFIGDSLRVRQILTNLIGNAIKFTDRGKVTFKIEFENPYIHFSIRDTGIGIRADRMEKIFEPFTQADISTTRRYGGTGLGTTICKQLTDLMKGEIWAESDLGKGSVFHVRLPLSPNTSLDSHKERSIDFQYPKLKILIVDDMEKNTELLKLLLSKEGHTVTSVLSGEEAVQIYGEESFDLIFMDVQMPGIDGHETARIIRFHEVQENVKRTPIIALTASVFQEDRDAAKESGMDGFVAKPIDLPELLSEMALVLNLNGISPVPKLQKTSVLETPSDSEKERMKILFVEILDNFQRGSIEDEHLNEFLRLISGKIEEEQVERFLSNVNQFELEEARSRLYEFSSFLNIPGIENK</sequence>
<dbReference type="NCBIfam" id="TIGR00229">
    <property type="entry name" value="sensory_box"/>
    <property type="match status" value="2"/>
</dbReference>
<dbReference type="InterPro" id="IPR003594">
    <property type="entry name" value="HATPase_dom"/>
</dbReference>
<keyword evidence="5" id="KW-0418">Kinase</keyword>
<evidence type="ECO:0000259" key="11">
    <source>
        <dbReference type="PROSITE" id="PS50113"/>
    </source>
</evidence>
<dbReference type="GO" id="GO:0016020">
    <property type="term" value="C:membrane"/>
    <property type="evidence" value="ECO:0007669"/>
    <property type="project" value="UniProtKB-UniRule"/>
</dbReference>
<name>A0A5F2BDK4_9LEPT</name>
<dbReference type="OrthoDB" id="6192248at2"/>
<dbReference type="Pfam" id="PF08447">
    <property type="entry name" value="PAS_3"/>
    <property type="match status" value="1"/>
</dbReference>
<dbReference type="Gene3D" id="1.10.287.130">
    <property type="match status" value="1"/>
</dbReference>
<dbReference type="Gene3D" id="3.30.450.20">
    <property type="entry name" value="PAS domain"/>
    <property type="match status" value="2"/>
</dbReference>
<feature type="transmembrane region" description="Helical" evidence="7">
    <location>
        <begin position="232"/>
        <end position="255"/>
    </location>
</feature>
<dbReference type="InterPro" id="IPR004358">
    <property type="entry name" value="Sig_transdc_His_kin-like_C"/>
</dbReference>
<dbReference type="Pfam" id="PF13426">
    <property type="entry name" value="PAS_9"/>
    <property type="match status" value="1"/>
</dbReference>
<feature type="transmembrane region" description="Helical" evidence="7">
    <location>
        <begin position="121"/>
        <end position="145"/>
    </location>
</feature>
<dbReference type="SMART" id="SM00448">
    <property type="entry name" value="REC"/>
    <property type="match status" value="1"/>
</dbReference>
<keyword evidence="7" id="KW-1133">Transmembrane helix</keyword>
<dbReference type="SMART" id="SM00388">
    <property type="entry name" value="HisKA"/>
    <property type="match status" value="1"/>
</dbReference>
<dbReference type="PROSITE" id="PS50110">
    <property type="entry name" value="RESPONSE_REGULATORY"/>
    <property type="match status" value="1"/>
</dbReference>
<protein>
    <recommendedName>
        <fullName evidence="2">histidine kinase</fullName>
        <ecNumber evidence="2">2.7.13.3</ecNumber>
    </recommendedName>
</protein>
<dbReference type="RefSeq" id="WP_135670572.1">
    <property type="nucleotide sequence ID" value="NZ_RQGN01000044.1"/>
</dbReference>
<evidence type="ECO:0000259" key="8">
    <source>
        <dbReference type="PROSITE" id="PS50109"/>
    </source>
</evidence>
<dbReference type="PROSITE" id="PS50924">
    <property type="entry name" value="MHYT"/>
    <property type="match status" value="1"/>
</dbReference>
<dbReference type="InterPro" id="IPR036097">
    <property type="entry name" value="HisK_dim/P_sf"/>
</dbReference>
<dbReference type="CDD" id="cd16922">
    <property type="entry name" value="HATPase_EvgS-ArcB-TorS-like"/>
    <property type="match status" value="1"/>
</dbReference>
<dbReference type="InterPro" id="IPR003661">
    <property type="entry name" value="HisK_dim/P_dom"/>
</dbReference>
<dbReference type="InterPro" id="IPR001610">
    <property type="entry name" value="PAC"/>
</dbReference>
<feature type="domain" description="Response regulatory" evidence="9">
    <location>
        <begin position="779"/>
        <end position="898"/>
    </location>
</feature>
<evidence type="ECO:0000256" key="1">
    <source>
        <dbReference type="ARBA" id="ARBA00000085"/>
    </source>
</evidence>
<dbReference type="Gene3D" id="3.40.50.2300">
    <property type="match status" value="1"/>
</dbReference>
<dbReference type="InterPro" id="IPR005467">
    <property type="entry name" value="His_kinase_dom"/>
</dbReference>
<evidence type="ECO:0000259" key="9">
    <source>
        <dbReference type="PROSITE" id="PS50110"/>
    </source>
</evidence>
<dbReference type="EMBL" id="RQGN01000044">
    <property type="protein sequence ID" value="TGM03645.1"/>
    <property type="molecule type" value="Genomic_DNA"/>
</dbReference>
<dbReference type="PRINTS" id="PR00344">
    <property type="entry name" value="BCTRLSENSOR"/>
</dbReference>
<evidence type="ECO:0000256" key="7">
    <source>
        <dbReference type="PROSITE-ProRule" id="PRU00244"/>
    </source>
</evidence>
<dbReference type="InterPro" id="IPR035965">
    <property type="entry name" value="PAS-like_dom_sf"/>
</dbReference>
<feature type="transmembrane region" description="Helical" evidence="7">
    <location>
        <begin position="24"/>
        <end position="46"/>
    </location>
</feature>
<keyword evidence="7" id="KW-0812">Transmembrane</keyword>
<dbReference type="GO" id="GO:0006355">
    <property type="term" value="P:regulation of DNA-templated transcription"/>
    <property type="evidence" value="ECO:0007669"/>
    <property type="project" value="InterPro"/>
</dbReference>
<dbReference type="Pfam" id="PF00512">
    <property type="entry name" value="HisKA"/>
    <property type="match status" value="1"/>
</dbReference>
<dbReference type="FunFam" id="3.30.565.10:FF:000010">
    <property type="entry name" value="Sensor histidine kinase RcsC"/>
    <property type="match status" value="1"/>
</dbReference>
<evidence type="ECO:0000256" key="3">
    <source>
        <dbReference type="ARBA" id="ARBA00022553"/>
    </source>
</evidence>
<evidence type="ECO:0000313" key="13">
    <source>
        <dbReference type="EMBL" id="TGM03645.1"/>
    </source>
</evidence>
<keyword evidence="4" id="KW-0808">Transferase</keyword>
<feature type="domain" description="Histidine kinase" evidence="8">
    <location>
        <begin position="543"/>
        <end position="759"/>
    </location>
</feature>
<evidence type="ECO:0000259" key="12">
    <source>
        <dbReference type="PROSITE" id="PS50924"/>
    </source>
</evidence>
<dbReference type="CDD" id="cd17546">
    <property type="entry name" value="REC_hyHK_CKI1_RcsC-like"/>
    <property type="match status" value="1"/>
</dbReference>
<dbReference type="SMART" id="SM00387">
    <property type="entry name" value="HATPase_c"/>
    <property type="match status" value="1"/>
</dbReference>
<feature type="transmembrane region" description="Helical" evidence="7">
    <location>
        <begin position="95"/>
        <end position="114"/>
    </location>
</feature>
<feature type="domain" description="PAC" evidence="11">
    <location>
        <begin position="473"/>
        <end position="525"/>
    </location>
</feature>
<dbReference type="PROSITE" id="PS50112">
    <property type="entry name" value="PAS"/>
    <property type="match status" value="2"/>
</dbReference>
<reference evidence="13 14" key="1">
    <citation type="journal article" date="2019" name="PLoS Negl. Trop. Dis.">
        <title>Revisiting the worldwide diversity of Leptospira species in the environment.</title>
        <authorList>
            <person name="Vincent A.T."/>
            <person name="Schiettekatte O."/>
            <person name="Bourhy P."/>
            <person name="Veyrier F.J."/>
            <person name="Picardeau M."/>
        </authorList>
    </citation>
    <scope>NUCLEOTIDE SEQUENCE [LARGE SCALE GENOMIC DNA]</scope>
    <source>
        <strain evidence="13 14">201702444</strain>
    </source>
</reference>
<dbReference type="Pfam" id="PF03707">
    <property type="entry name" value="MHYT"/>
    <property type="match status" value="3"/>
</dbReference>
<dbReference type="EC" id="2.7.13.3" evidence="2"/>
<keyword evidence="7" id="KW-0472">Membrane</keyword>
<evidence type="ECO:0000256" key="4">
    <source>
        <dbReference type="ARBA" id="ARBA00022679"/>
    </source>
</evidence>
<dbReference type="InterPro" id="IPR036890">
    <property type="entry name" value="HATPase_C_sf"/>
</dbReference>
<dbReference type="SUPFAM" id="SSF47384">
    <property type="entry name" value="Homodimeric domain of signal transducing histidine kinase"/>
    <property type="match status" value="1"/>
</dbReference>
<evidence type="ECO:0000259" key="10">
    <source>
        <dbReference type="PROSITE" id="PS50112"/>
    </source>
</evidence>
<dbReference type="Pfam" id="PF00072">
    <property type="entry name" value="Response_reg"/>
    <property type="match status" value="1"/>
</dbReference>
<feature type="transmembrane region" description="Helical" evidence="7">
    <location>
        <begin position="192"/>
        <end position="212"/>
    </location>
</feature>
<dbReference type="InterPro" id="IPR001789">
    <property type="entry name" value="Sig_transdc_resp-reg_receiver"/>
</dbReference>
<dbReference type="InterPro" id="IPR000014">
    <property type="entry name" value="PAS"/>
</dbReference>
<dbReference type="PANTHER" id="PTHR43047:SF78">
    <property type="entry name" value="SENSORY_REGULATORY PROTEIN RPFC"/>
    <property type="match status" value="1"/>
</dbReference>
<comment type="catalytic activity">
    <reaction evidence="1">
        <text>ATP + protein L-histidine = ADP + protein N-phospho-L-histidine.</text>
        <dbReference type="EC" id="2.7.13.3"/>
    </reaction>
</comment>
<evidence type="ECO:0000256" key="5">
    <source>
        <dbReference type="ARBA" id="ARBA00022777"/>
    </source>
</evidence>
<evidence type="ECO:0000313" key="14">
    <source>
        <dbReference type="Proteomes" id="UP000298429"/>
    </source>
</evidence>
<dbReference type="AlphaFoldDB" id="A0A5F2BDK4"/>
<feature type="domain" description="PAS" evidence="10">
    <location>
        <begin position="267"/>
        <end position="320"/>
    </location>
</feature>
<feature type="domain" description="PAS" evidence="10">
    <location>
        <begin position="420"/>
        <end position="470"/>
    </location>
</feature>
<dbReference type="PROSITE" id="PS50113">
    <property type="entry name" value="PAC"/>
    <property type="match status" value="1"/>
</dbReference>
<proteinExistence type="predicted"/>
<dbReference type="SUPFAM" id="SSF52172">
    <property type="entry name" value="CheY-like"/>
    <property type="match status" value="1"/>
</dbReference>
<comment type="caution">
    <text evidence="13">The sequence shown here is derived from an EMBL/GenBank/DDBJ whole genome shotgun (WGS) entry which is preliminary data.</text>
</comment>
<dbReference type="CDD" id="cd00082">
    <property type="entry name" value="HisKA"/>
    <property type="match status" value="1"/>
</dbReference>